<gene>
    <name evidence="2" type="ORF">FNJ87_17290</name>
</gene>
<keyword evidence="2" id="KW-0378">Hydrolase</keyword>
<comment type="caution">
    <text evidence="2">The sequence shown here is derived from an EMBL/GenBank/DDBJ whole genome shotgun (WGS) entry which is preliminary data.</text>
</comment>
<dbReference type="Pfam" id="PF00144">
    <property type="entry name" value="Beta-lactamase"/>
    <property type="match status" value="1"/>
</dbReference>
<evidence type="ECO:0000259" key="1">
    <source>
        <dbReference type="Pfam" id="PF00144"/>
    </source>
</evidence>
<reference evidence="2 3" key="1">
    <citation type="submission" date="2020-11" db="EMBL/GenBank/DDBJ databases">
        <title>P. mediterranea TC4 genome.</title>
        <authorList>
            <person name="Molmeret M."/>
        </authorList>
    </citation>
    <scope>NUCLEOTIDE SEQUENCE [LARGE SCALE GENOMIC DNA]</scope>
    <source>
        <strain evidence="2 3">TC4</strain>
    </source>
</reference>
<dbReference type="PANTHER" id="PTHR43283:SF3">
    <property type="entry name" value="BETA-LACTAMASE FAMILY PROTEIN (AFU_ORTHOLOGUE AFUA_5G07500)"/>
    <property type="match status" value="1"/>
</dbReference>
<feature type="domain" description="Beta-lactamase-related" evidence="1">
    <location>
        <begin position="78"/>
        <end position="406"/>
    </location>
</feature>
<dbReference type="InterPro" id="IPR012338">
    <property type="entry name" value="Beta-lactam/transpept-like"/>
</dbReference>
<dbReference type="InterPro" id="IPR001466">
    <property type="entry name" value="Beta-lactam-related"/>
</dbReference>
<evidence type="ECO:0000313" key="2">
    <source>
        <dbReference type="EMBL" id="MBF4986006.1"/>
    </source>
</evidence>
<dbReference type="PROSITE" id="PS51257">
    <property type="entry name" value="PROKAR_LIPOPROTEIN"/>
    <property type="match status" value="1"/>
</dbReference>
<dbReference type="Proteomes" id="UP001194729">
    <property type="component" value="Unassembled WGS sequence"/>
</dbReference>
<keyword evidence="3" id="KW-1185">Reference proteome</keyword>
<sequence length="440" mass="49978">MQKLTPFTLITLVILFALQSCQQHDIKNQLEFADTTKIDEVLDQYVDEDFYPFVYARIEDLDGNLMYEHSAVNKTLLPNTDVNGDTWIRIWSMSKIVTISTVLDLIEDGALQLDDPVTNYIPEFKNLKVAVSDNGLSLLDTKWENKENACPIKLVSNDSVMTVRHLINHQAGFYYATTGFSCIDSLIAKQNLPKAKNSDELIKKMSELPLIQHSGTDYFYGTNTTVLGLVAERATGKNLNELVKEHITDPMQIEGLQYRLPENIDLLPRFTGRDSVLRVARKGELDIFGPDVPDYDVNHPLYLGGEGMVATADGYADFVRMLLKRGELNDYRFLDKETVEDIYAPHTQKDSPYGYNGYNLWISGESMETNKQGEAGLWIGGGYECTYFWADPKRNFVGIIMSQNNEVREPGYELNDSFRSAVYQQIWASEKMTSNNKSIQ</sequence>
<organism evidence="2 3">
    <name type="scientific">Nonlabens mediterrranea</name>
    <dbReference type="NCBI Taxonomy" id="1419947"/>
    <lineage>
        <taxon>Bacteria</taxon>
        <taxon>Pseudomonadati</taxon>
        <taxon>Bacteroidota</taxon>
        <taxon>Flavobacteriia</taxon>
        <taxon>Flavobacteriales</taxon>
        <taxon>Flavobacteriaceae</taxon>
        <taxon>Nonlabens</taxon>
    </lineage>
</organism>
<dbReference type="EMBL" id="JADKYU010000925">
    <property type="protein sequence ID" value="MBF4986006.1"/>
    <property type="molecule type" value="Genomic_DNA"/>
</dbReference>
<dbReference type="PANTHER" id="PTHR43283">
    <property type="entry name" value="BETA-LACTAMASE-RELATED"/>
    <property type="match status" value="1"/>
</dbReference>
<dbReference type="InterPro" id="IPR050789">
    <property type="entry name" value="Diverse_Enzym_Activities"/>
</dbReference>
<accession>A0ABS0AA41</accession>
<name>A0ABS0AA41_9FLAO</name>
<protein>
    <submittedName>
        <fullName evidence="2">Serine hydrolase</fullName>
    </submittedName>
</protein>
<proteinExistence type="predicted"/>
<dbReference type="GO" id="GO:0016787">
    <property type="term" value="F:hydrolase activity"/>
    <property type="evidence" value="ECO:0007669"/>
    <property type="project" value="UniProtKB-KW"/>
</dbReference>
<evidence type="ECO:0000313" key="3">
    <source>
        <dbReference type="Proteomes" id="UP001194729"/>
    </source>
</evidence>
<dbReference type="Gene3D" id="3.40.710.10">
    <property type="entry name" value="DD-peptidase/beta-lactamase superfamily"/>
    <property type="match status" value="1"/>
</dbReference>
<dbReference type="SUPFAM" id="SSF56601">
    <property type="entry name" value="beta-lactamase/transpeptidase-like"/>
    <property type="match status" value="1"/>
</dbReference>